<dbReference type="InterPro" id="IPR011146">
    <property type="entry name" value="HIT-like"/>
</dbReference>
<proteinExistence type="predicted"/>
<dbReference type="PANTHER" id="PTHR23089">
    <property type="entry name" value="HISTIDINE TRIAD HIT PROTEIN"/>
    <property type="match status" value="1"/>
</dbReference>
<dbReference type="InterPro" id="IPR001310">
    <property type="entry name" value="Histidine_triad_HIT"/>
</dbReference>
<dbReference type="FunFam" id="3.30.428.10:FF:000005">
    <property type="entry name" value="Histidine triad nucleotide-binding protein 1"/>
    <property type="match status" value="1"/>
</dbReference>
<dbReference type="InterPro" id="IPR036265">
    <property type="entry name" value="HIT-like_sf"/>
</dbReference>
<dbReference type="PROSITE" id="PS00892">
    <property type="entry name" value="HIT_1"/>
    <property type="match status" value="1"/>
</dbReference>
<dbReference type="OMA" id="LAFMDVM"/>
<feature type="short sequence motif" description="Histidine triad motif" evidence="2 3">
    <location>
        <begin position="111"/>
        <end position="115"/>
    </location>
</feature>
<dbReference type="STRING" id="407821.A0A087UTB3"/>
<dbReference type="AlphaFoldDB" id="A0A087UTB3"/>
<accession>A0A087UTB3</accession>
<evidence type="ECO:0000313" key="6">
    <source>
        <dbReference type="Proteomes" id="UP000054359"/>
    </source>
</evidence>
<feature type="non-terminal residue" evidence="5">
    <location>
        <position position="127"/>
    </location>
</feature>
<dbReference type="PRINTS" id="PR00332">
    <property type="entry name" value="HISTRIAD"/>
</dbReference>
<dbReference type="Proteomes" id="UP000054359">
    <property type="component" value="Unassembled WGS sequence"/>
</dbReference>
<evidence type="ECO:0000256" key="2">
    <source>
        <dbReference type="PIRSR" id="PIRSR601310-3"/>
    </source>
</evidence>
<dbReference type="OrthoDB" id="672793at2759"/>
<evidence type="ECO:0000256" key="1">
    <source>
        <dbReference type="PIRSR" id="PIRSR601310-1"/>
    </source>
</evidence>
<dbReference type="EMBL" id="KK121492">
    <property type="protein sequence ID" value="KFM80602.1"/>
    <property type="molecule type" value="Genomic_DNA"/>
</dbReference>
<reference evidence="5 6" key="1">
    <citation type="submission" date="2013-11" db="EMBL/GenBank/DDBJ databases">
        <title>Genome sequencing of Stegodyphus mimosarum.</title>
        <authorList>
            <person name="Bechsgaard J."/>
        </authorList>
    </citation>
    <scope>NUCLEOTIDE SEQUENCE [LARGE SCALE GENOMIC DNA]</scope>
</reference>
<dbReference type="Gene3D" id="3.30.428.10">
    <property type="entry name" value="HIT-like"/>
    <property type="match status" value="1"/>
</dbReference>
<sequence length="127" mass="13910">MADDEMLKAKLAVPGDDTIFGKILRGEIPTNFIYEDDKCVAFKDVNPQAPVHILVIPRKPIIRLSVAEEEDAPLIGHLMLVAKKVAKEQGLDKGFRVVVNDGPDGGQSVYHLHVHVLGGRGLRWPPG</sequence>
<feature type="active site" description="Tele-AMP-histidine intermediate" evidence="1">
    <location>
        <position position="113"/>
    </location>
</feature>
<gene>
    <name evidence="5" type="ORF">X975_10047</name>
</gene>
<dbReference type="SUPFAM" id="SSF54197">
    <property type="entry name" value="HIT-like"/>
    <property type="match status" value="1"/>
</dbReference>
<organism evidence="5 6">
    <name type="scientific">Stegodyphus mimosarum</name>
    <name type="common">African social velvet spider</name>
    <dbReference type="NCBI Taxonomy" id="407821"/>
    <lineage>
        <taxon>Eukaryota</taxon>
        <taxon>Metazoa</taxon>
        <taxon>Ecdysozoa</taxon>
        <taxon>Arthropoda</taxon>
        <taxon>Chelicerata</taxon>
        <taxon>Arachnida</taxon>
        <taxon>Araneae</taxon>
        <taxon>Araneomorphae</taxon>
        <taxon>Entelegynae</taxon>
        <taxon>Eresoidea</taxon>
        <taxon>Eresidae</taxon>
        <taxon>Stegodyphus</taxon>
    </lineage>
</organism>
<evidence type="ECO:0000256" key="3">
    <source>
        <dbReference type="PROSITE-ProRule" id="PRU00464"/>
    </source>
</evidence>
<protein>
    <submittedName>
        <fullName evidence="5">Histidine triad nucleotide-binding protein 1</fullName>
    </submittedName>
</protein>
<name>A0A087UTB3_STEMI</name>
<evidence type="ECO:0000259" key="4">
    <source>
        <dbReference type="PROSITE" id="PS51084"/>
    </source>
</evidence>
<feature type="domain" description="HIT" evidence="4">
    <location>
        <begin position="19"/>
        <end position="127"/>
    </location>
</feature>
<evidence type="ECO:0000313" key="5">
    <source>
        <dbReference type="EMBL" id="KFM80602.1"/>
    </source>
</evidence>
<dbReference type="PROSITE" id="PS51084">
    <property type="entry name" value="HIT_2"/>
    <property type="match status" value="1"/>
</dbReference>
<dbReference type="InterPro" id="IPR019808">
    <property type="entry name" value="Histidine_triad_CS"/>
</dbReference>
<dbReference type="CDD" id="cd01276">
    <property type="entry name" value="PKCI_related"/>
    <property type="match status" value="1"/>
</dbReference>
<dbReference type="Pfam" id="PF01230">
    <property type="entry name" value="HIT"/>
    <property type="match status" value="1"/>
</dbReference>
<dbReference type="GO" id="GO:0003824">
    <property type="term" value="F:catalytic activity"/>
    <property type="evidence" value="ECO:0007669"/>
    <property type="project" value="InterPro"/>
</dbReference>
<keyword evidence="6" id="KW-1185">Reference proteome</keyword>